<dbReference type="EMBL" id="VBPB01000196">
    <property type="protein sequence ID" value="TMQ70901.1"/>
    <property type="molecule type" value="Genomic_DNA"/>
</dbReference>
<gene>
    <name evidence="3" type="primary">grpE</name>
    <name evidence="7" type="ORF">E6K81_11455</name>
</gene>
<dbReference type="CDD" id="cd00446">
    <property type="entry name" value="GrpE"/>
    <property type="match status" value="1"/>
</dbReference>
<comment type="similarity">
    <text evidence="1 3 5">Belongs to the GrpE family.</text>
</comment>
<evidence type="ECO:0000313" key="7">
    <source>
        <dbReference type="EMBL" id="TMQ70901.1"/>
    </source>
</evidence>
<dbReference type="PRINTS" id="PR00773">
    <property type="entry name" value="GRPEPROTEIN"/>
</dbReference>
<dbReference type="PANTHER" id="PTHR21237:SF23">
    <property type="entry name" value="GRPE PROTEIN HOMOLOG, MITOCHONDRIAL"/>
    <property type="match status" value="1"/>
</dbReference>
<dbReference type="SUPFAM" id="SSF58014">
    <property type="entry name" value="Coiled-coil domain of nucleotide exchange factor GrpE"/>
    <property type="match status" value="1"/>
</dbReference>
<dbReference type="GO" id="GO:0051087">
    <property type="term" value="F:protein-folding chaperone binding"/>
    <property type="evidence" value="ECO:0007669"/>
    <property type="project" value="InterPro"/>
</dbReference>
<dbReference type="GO" id="GO:0006457">
    <property type="term" value="P:protein folding"/>
    <property type="evidence" value="ECO:0007669"/>
    <property type="project" value="InterPro"/>
</dbReference>
<evidence type="ECO:0000313" key="8">
    <source>
        <dbReference type="Proteomes" id="UP000319771"/>
    </source>
</evidence>
<dbReference type="Gene3D" id="2.30.22.10">
    <property type="entry name" value="Head domain of nucleotide exchange factor GrpE"/>
    <property type="match status" value="1"/>
</dbReference>
<accession>A0A538U4V3</accession>
<dbReference type="GO" id="GO:0000774">
    <property type="term" value="F:adenyl-nucleotide exchange factor activity"/>
    <property type="evidence" value="ECO:0007669"/>
    <property type="project" value="InterPro"/>
</dbReference>
<dbReference type="Gene3D" id="3.90.20.20">
    <property type="match status" value="1"/>
</dbReference>
<dbReference type="InterPro" id="IPR000740">
    <property type="entry name" value="GrpE"/>
</dbReference>
<dbReference type="AlphaFoldDB" id="A0A538U4V3"/>
<evidence type="ECO:0000256" key="1">
    <source>
        <dbReference type="ARBA" id="ARBA00009054"/>
    </source>
</evidence>
<comment type="subunit">
    <text evidence="3">Homodimer.</text>
</comment>
<dbReference type="GO" id="GO:0005737">
    <property type="term" value="C:cytoplasm"/>
    <property type="evidence" value="ECO:0007669"/>
    <property type="project" value="UniProtKB-SubCell"/>
</dbReference>
<feature type="compositionally biased region" description="Basic and acidic residues" evidence="6">
    <location>
        <begin position="1"/>
        <end position="14"/>
    </location>
</feature>
<dbReference type="PANTHER" id="PTHR21237">
    <property type="entry name" value="GRPE PROTEIN"/>
    <property type="match status" value="1"/>
</dbReference>
<comment type="function">
    <text evidence="3 4">Participates actively in the response to hyperosmotic and heat shock by preventing the aggregation of stress-denatured proteins, in association with DnaK and GrpE. It is the nucleotide exchange factor for DnaK and may function as a thermosensor. Unfolded proteins bind initially to DnaJ; upon interaction with the DnaJ-bound protein, DnaK hydrolyzes its bound ATP, resulting in the formation of a stable complex. GrpE releases ADP from DnaK; ATP binding to DnaK triggers the release of the substrate protein, thus completing the reaction cycle. Several rounds of ATP-dependent interactions between DnaJ, DnaK and GrpE are required for fully efficient folding.</text>
</comment>
<keyword evidence="2 3" id="KW-0143">Chaperone</keyword>
<name>A0A538U4V3_UNCEI</name>
<keyword evidence="3" id="KW-0963">Cytoplasm</keyword>
<evidence type="ECO:0000256" key="2">
    <source>
        <dbReference type="ARBA" id="ARBA00023186"/>
    </source>
</evidence>
<dbReference type="Proteomes" id="UP000319771">
    <property type="component" value="Unassembled WGS sequence"/>
</dbReference>
<proteinExistence type="inferred from homology"/>
<dbReference type="InterPro" id="IPR009012">
    <property type="entry name" value="GrpE_head"/>
</dbReference>
<reference evidence="7 8" key="1">
    <citation type="journal article" date="2019" name="Nat. Microbiol.">
        <title>Mediterranean grassland soil C-N compound turnover is dependent on rainfall and depth, and is mediated by genomically divergent microorganisms.</title>
        <authorList>
            <person name="Diamond S."/>
            <person name="Andeer P.F."/>
            <person name="Li Z."/>
            <person name="Crits-Christoph A."/>
            <person name="Burstein D."/>
            <person name="Anantharaman K."/>
            <person name="Lane K.R."/>
            <person name="Thomas B.C."/>
            <person name="Pan C."/>
            <person name="Northen T.R."/>
            <person name="Banfield J.F."/>
        </authorList>
    </citation>
    <scope>NUCLEOTIDE SEQUENCE [LARGE SCALE GENOMIC DNA]</scope>
    <source>
        <strain evidence="7">WS_11</strain>
    </source>
</reference>
<feature type="compositionally biased region" description="Low complexity" evidence="6">
    <location>
        <begin position="17"/>
        <end position="38"/>
    </location>
</feature>
<dbReference type="InterPro" id="IPR013805">
    <property type="entry name" value="GrpE_CC"/>
</dbReference>
<comment type="caution">
    <text evidence="7">The sequence shown here is derived from an EMBL/GenBank/DDBJ whole genome shotgun (WGS) entry which is preliminary data.</text>
</comment>
<feature type="compositionally biased region" description="Low complexity" evidence="6">
    <location>
        <begin position="45"/>
        <end position="54"/>
    </location>
</feature>
<dbReference type="Pfam" id="PF01025">
    <property type="entry name" value="GrpE"/>
    <property type="match status" value="1"/>
</dbReference>
<evidence type="ECO:0000256" key="5">
    <source>
        <dbReference type="RuleBase" id="RU004478"/>
    </source>
</evidence>
<dbReference type="SUPFAM" id="SSF51064">
    <property type="entry name" value="Head domain of nucleotide exchange factor GrpE"/>
    <property type="match status" value="1"/>
</dbReference>
<evidence type="ECO:0000256" key="4">
    <source>
        <dbReference type="RuleBase" id="RU000639"/>
    </source>
</evidence>
<feature type="region of interest" description="Disordered" evidence="6">
    <location>
        <begin position="1"/>
        <end position="66"/>
    </location>
</feature>
<evidence type="ECO:0000256" key="6">
    <source>
        <dbReference type="SAM" id="MobiDB-lite"/>
    </source>
</evidence>
<comment type="subcellular location">
    <subcellularLocation>
        <location evidence="3">Cytoplasm</location>
    </subcellularLocation>
</comment>
<dbReference type="PROSITE" id="PS01071">
    <property type="entry name" value="GRPE"/>
    <property type="match status" value="1"/>
</dbReference>
<protein>
    <recommendedName>
        <fullName evidence="3 4">Protein GrpE</fullName>
    </recommendedName>
    <alternativeName>
        <fullName evidence="3">HSP-70 cofactor</fullName>
    </alternativeName>
</protein>
<sequence>MKESSPVTRRRDDPDPSDAAGAPAPGSEDAAAGATNEGAAGGGVEETSPSAPEAPAEEAPDYKDRWLRAEAELQNFRRRASREWDEGRRAAEEDVLLDMVAALDDLERALEAARTAAAAGAWIDGVALVAQRLRDGLARRGVAVEDPIGRPFDPAFHEALLEVDAPAETAPGLVVQVVHKGYRRGDRALRAARVVVSRAPAGESR</sequence>
<dbReference type="GO" id="GO:0051082">
    <property type="term" value="F:unfolded protein binding"/>
    <property type="evidence" value="ECO:0007669"/>
    <property type="project" value="TreeGrafter"/>
</dbReference>
<organism evidence="7 8">
    <name type="scientific">Eiseniibacteriota bacterium</name>
    <dbReference type="NCBI Taxonomy" id="2212470"/>
    <lineage>
        <taxon>Bacteria</taxon>
        <taxon>Candidatus Eiseniibacteriota</taxon>
    </lineage>
</organism>
<evidence type="ECO:0000256" key="3">
    <source>
        <dbReference type="HAMAP-Rule" id="MF_01151"/>
    </source>
</evidence>
<dbReference type="GO" id="GO:0042803">
    <property type="term" value="F:protein homodimerization activity"/>
    <property type="evidence" value="ECO:0007669"/>
    <property type="project" value="InterPro"/>
</dbReference>
<keyword evidence="3 4" id="KW-0346">Stress response</keyword>
<dbReference type="HAMAP" id="MF_01151">
    <property type="entry name" value="GrpE"/>
    <property type="match status" value="1"/>
</dbReference>